<sequence>MTSASRSRKLSTTPFVKLDSSGKTKEEELPEYIAEDFYPVYIGDVLASKYLVVAKLGFGSTSTIWLCRDVQYDTVTRRY</sequence>
<dbReference type="AlphaFoldDB" id="A0A080WQ60"/>
<organism evidence="1 2">
    <name type="scientific">Trichophyton rubrum (strain ATCC MYA-4607 / CBS 118892)</name>
    <name type="common">Athlete's foot fungus</name>
    <dbReference type="NCBI Taxonomy" id="559305"/>
    <lineage>
        <taxon>Eukaryota</taxon>
        <taxon>Fungi</taxon>
        <taxon>Dikarya</taxon>
        <taxon>Ascomycota</taxon>
        <taxon>Pezizomycotina</taxon>
        <taxon>Eurotiomycetes</taxon>
        <taxon>Eurotiomycetidae</taxon>
        <taxon>Onygenales</taxon>
        <taxon>Arthrodermataceae</taxon>
        <taxon>Trichophyton</taxon>
    </lineage>
</organism>
<protein>
    <recommendedName>
        <fullName evidence="3">Protein kinase domain-containing protein</fullName>
    </recommendedName>
</protein>
<reference evidence="2" key="1">
    <citation type="journal article" date="2012" name="MBio">
        <title>Comparative genome analysis of Trichophyton rubrum and related dermatophytes reveals candidate genes involved in infection.</title>
        <authorList>
            <person name="Martinez D.A."/>
            <person name="Oliver B.G."/>
            <person name="Graeser Y."/>
            <person name="Goldberg J.M."/>
            <person name="Li W."/>
            <person name="Martinez-Rossi N.M."/>
            <person name="Monod M."/>
            <person name="Shelest E."/>
            <person name="Barton R.C."/>
            <person name="Birch E."/>
            <person name="Brakhage A.A."/>
            <person name="Chen Z."/>
            <person name="Gurr S.J."/>
            <person name="Heiman D."/>
            <person name="Heitman J."/>
            <person name="Kosti I."/>
            <person name="Rossi A."/>
            <person name="Saif S."/>
            <person name="Samalova M."/>
            <person name="Saunders C.W."/>
            <person name="Shea T."/>
            <person name="Summerbell R.C."/>
            <person name="Xu J."/>
            <person name="Young S."/>
            <person name="Zeng Q."/>
            <person name="Birren B.W."/>
            <person name="Cuomo C.A."/>
            <person name="White T.C."/>
        </authorList>
    </citation>
    <scope>NUCLEOTIDE SEQUENCE [LARGE SCALE GENOMIC DNA]</scope>
    <source>
        <strain evidence="2">ATCC MYA-4607 / CBS 118892</strain>
    </source>
</reference>
<evidence type="ECO:0008006" key="3">
    <source>
        <dbReference type="Google" id="ProtNLM"/>
    </source>
</evidence>
<proteinExistence type="predicted"/>
<dbReference type="Proteomes" id="UP000008864">
    <property type="component" value="Unassembled WGS sequence"/>
</dbReference>
<keyword evidence="2" id="KW-1185">Reference proteome</keyword>
<dbReference type="EMBL" id="GG700655">
    <property type="protein sequence ID" value="KFL62520.1"/>
    <property type="molecule type" value="Genomic_DNA"/>
</dbReference>
<dbReference type="GeneID" id="71777663"/>
<gene>
    <name evidence="1" type="ORF">TERG_12481</name>
</gene>
<dbReference type="HOGENOM" id="CLU_174236_0_0_1"/>
<name>A0A080WQ60_TRIRC</name>
<evidence type="ECO:0000313" key="2">
    <source>
        <dbReference type="Proteomes" id="UP000008864"/>
    </source>
</evidence>
<evidence type="ECO:0000313" key="1">
    <source>
        <dbReference type="EMBL" id="KFL62520.1"/>
    </source>
</evidence>
<accession>A0A080WQ60</accession>
<dbReference type="OMA" id="KAFYPVH"/>
<dbReference type="STRING" id="559305.A0A080WQ60"/>
<dbReference type="RefSeq" id="XP_047607085.1">
    <property type="nucleotide sequence ID" value="XM_047751432.1"/>
</dbReference>
<dbReference type="Gene3D" id="3.30.200.20">
    <property type="entry name" value="Phosphorylase Kinase, domain 1"/>
    <property type="match status" value="1"/>
</dbReference>
<dbReference type="InParanoid" id="A0A080WQ60"/>
<dbReference type="VEuPathDB" id="FungiDB:TERG_12481"/>
<dbReference type="OrthoDB" id="4206737at2759"/>